<sequence>MSTTRSRWAALGAAVAITIGAGGAGLVGATKSSGERASYEAVTACRLLDTRPGQSVGGRTTPLGAGETMTVDALPDGGNCSGLPDGTAVALNVTAVGATEITHLTIWDTGSVPTASSLNPAPGQPPTPNGVTTRVDSNGSFKIFNLQGEVHLVVDLVGVFSDHDHGESKFLTFQPTTLPLFDGATVASGPIDRTGVVLDDGLTPGFDVSFTLPTDYTANSSMFLELLWHIDETACAVEWKSEYGHMYRHSDDPASAGFAMVETDPVPATAGQAVRTRFQIQPNGGLAPGDAVALGLSRNAPAAGDTCTGDVIVTGISVSYS</sequence>
<comment type="caution">
    <text evidence="1">The sequence shown here is derived from an EMBL/GenBank/DDBJ whole genome shotgun (WGS) entry which is preliminary data.</text>
</comment>
<name>A0A4R7I3F7_9ACTN</name>
<evidence type="ECO:0000313" key="1">
    <source>
        <dbReference type="EMBL" id="TDT17469.1"/>
    </source>
</evidence>
<organism evidence="1 2">
    <name type="scientific">Ilumatobacter fluminis</name>
    <dbReference type="NCBI Taxonomy" id="467091"/>
    <lineage>
        <taxon>Bacteria</taxon>
        <taxon>Bacillati</taxon>
        <taxon>Actinomycetota</taxon>
        <taxon>Acidimicrobiia</taxon>
        <taxon>Acidimicrobiales</taxon>
        <taxon>Ilumatobacteraceae</taxon>
        <taxon>Ilumatobacter</taxon>
    </lineage>
</organism>
<proteinExistence type="predicted"/>
<dbReference type="OrthoDB" id="3660483at2"/>
<dbReference type="RefSeq" id="WP_133869755.1">
    <property type="nucleotide sequence ID" value="NZ_SOAU01000001.1"/>
</dbReference>
<reference evidence="1 2" key="1">
    <citation type="submission" date="2019-03" db="EMBL/GenBank/DDBJ databases">
        <title>Sequencing the genomes of 1000 actinobacteria strains.</title>
        <authorList>
            <person name="Klenk H.-P."/>
        </authorList>
    </citation>
    <scope>NUCLEOTIDE SEQUENCE [LARGE SCALE GENOMIC DNA]</scope>
    <source>
        <strain evidence="1 2">DSM 18936</strain>
    </source>
</reference>
<accession>A0A4R7I3F7</accession>
<dbReference type="Proteomes" id="UP000294558">
    <property type="component" value="Unassembled WGS sequence"/>
</dbReference>
<dbReference type="AlphaFoldDB" id="A0A4R7I3F7"/>
<keyword evidence="2" id="KW-1185">Reference proteome</keyword>
<gene>
    <name evidence="1" type="ORF">BDK89_3079</name>
</gene>
<protein>
    <submittedName>
        <fullName evidence="1">Uncharacterized protein</fullName>
    </submittedName>
</protein>
<evidence type="ECO:0000313" key="2">
    <source>
        <dbReference type="Proteomes" id="UP000294558"/>
    </source>
</evidence>
<dbReference type="EMBL" id="SOAU01000001">
    <property type="protein sequence ID" value="TDT17469.1"/>
    <property type="molecule type" value="Genomic_DNA"/>
</dbReference>